<feature type="compositionally biased region" description="Low complexity" evidence="1">
    <location>
        <begin position="8"/>
        <end position="18"/>
    </location>
</feature>
<evidence type="ECO:0000313" key="3">
    <source>
        <dbReference type="Proteomes" id="UP001379533"/>
    </source>
</evidence>
<dbReference type="Proteomes" id="UP001379533">
    <property type="component" value="Chromosome"/>
</dbReference>
<feature type="region of interest" description="Disordered" evidence="1">
    <location>
        <begin position="1"/>
        <end position="35"/>
    </location>
</feature>
<proteinExistence type="predicted"/>
<gene>
    <name evidence="2" type="ORF">LZC95_43905</name>
</gene>
<keyword evidence="3" id="KW-1185">Reference proteome</keyword>
<reference evidence="2 3" key="1">
    <citation type="submission" date="2021-12" db="EMBL/GenBank/DDBJ databases">
        <title>Discovery of the Pendulisporaceae a myxobacterial family with distinct sporulation behavior and unique specialized metabolism.</title>
        <authorList>
            <person name="Garcia R."/>
            <person name="Popoff A."/>
            <person name="Bader C.D."/>
            <person name="Loehr J."/>
            <person name="Walesch S."/>
            <person name="Walt C."/>
            <person name="Boldt J."/>
            <person name="Bunk B."/>
            <person name="Haeckl F.J.F.P.J."/>
            <person name="Gunesch A.P."/>
            <person name="Birkelbach J."/>
            <person name="Nuebel U."/>
            <person name="Pietschmann T."/>
            <person name="Bach T."/>
            <person name="Mueller R."/>
        </authorList>
    </citation>
    <scope>NUCLEOTIDE SEQUENCE [LARGE SCALE GENOMIC DNA]</scope>
    <source>
        <strain evidence="2 3">MSr12523</strain>
    </source>
</reference>
<accession>A0ABZ2K3X1</accession>
<evidence type="ECO:0000256" key="1">
    <source>
        <dbReference type="SAM" id="MobiDB-lite"/>
    </source>
</evidence>
<dbReference type="RefSeq" id="WP_394843987.1">
    <property type="nucleotide sequence ID" value="NZ_CP089982.1"/>
</dbReference>
<evidence type="ECO:0000313" key="2">
    <source>
        <dbReference type="EMBL" id="WXA93388.1"/>
    </source>
</evidence>
<name>A0ABZ2K3X1_9BACT</name>
<organism evidence="2 3">
    <name type="scientific">Pendulispora brunnea</name>
    <dbReference type="NCBI Taxonomy" id="2905690"/>
    <lineage>
        <taxon>Bacteria</taxon>
        <taxon>Pseudomonadati</taxon>
        <taxon>Myxococcota</taxon>
        <taxon>Myxococcia</taxon>
        <taxon>Myxococcales</taxon>
        <taxon>Sorangiineae</taxon>
        <taxon>Pendulisporaceae</taxon>
        <taxon>Pendulispora</taxon>
    </lineage>
</organism>
<sequence length="165" mass="18552">MPKEKTAAKPGRGRASAPPRAPNRRGSPEAIEKRRAARMFNDVLGGRGLSAQKLDGRTEKRRQRLLRELENGTARGARELKPLDVLQRVEELLELGEPLASIRKVSKMRKPPAFPEGVVDVVERLHKAYGFRPEAYRFVGIGEDVLREAGVLSDETPRRRARKAR</sequence>
<dbReference type="EMBL" id="CP089982">
    <property type="protein sequence ID" value="WXA93388.1"/>
    <property type="molecule type" value="Genomic_DNA"/>
</dbReference>
<protein>
    <submittedName>
        <fullName evidence="2">Uncharacterized protein</fullName>
    </submittedName>
</protein>